<evidence type="ECO:0000256" key="1">
    <source>
        <dbReference type="ARBA" id="ARBA00000085"/>
    </source>
</evidence>
<dbReference type="Gene3D" id="1.10.287.130">
    <property type="match status" value="1"/>
</dbReference>
<proteinExistence type="predicted"/>
<feature type="transmembrane region" description="Helical" evidence="7">
    <location>
        <begin position="780"/>
        <end position="801"/>
    </location>
</feature>
<dbReference type="SMART" id="SM00388">
    <property type="entry name" value="HisKA"/>
    <property type="match status" value="1"/>
</dbReference>
<feature type="chain" id="PRO_5016095979" description="histidine kinase" evidence="8">
    <location>
        <begin position="20"/>
        <end position="1367"/>
    </location>
</feature>
<dbReference type="GO" id="GO:0043565">
    <property type="term" value="F:sequence-specific DNA binding"/>
    <property type="evidence" value="ECO:0007669"/>
    <property type="project" value="InterPro"/>
</dbReference>
<dbReference type="Pfam" id="PF02518">
    <property type="entry name" value="HATPase_c"/>
    <property type="match status" value="1"/>
</dbReference>
<reference evidence="12 13" key="1">
    <citation type="submission" date="2018-03" db="EMBL/GenBank/DDBJ databases">
        <title>Genomic Encyclopedia of Archaeal and Bacterial Type Strains, Phase II (KMG-II): from individual species to whole genera.</title>
        <authorList>
            <person name="Goeker M."/>
        </authorList>
    </citation>
    <scope>NUCLEOTIDE SEQUENCE [LARGE SCALE GENOMIC DNA]</scope>
    <source>
        <strain evidence="12 13">DSM 100214</strain>
    </source>
</reference>
<dbReference type="OrthoDB" id="9797097at2"/>
<evidence type="ECO:0000256" key="2">
    <source>
        <dbReference type="ARBA" id="ARBA00012438"/>
    </source>
</evidence>
<dbReference type="InterPro" id="IPR011110">
    <property type="entry name" value="Reg_prop"/>
</dbReference>
<feature type="domain" description="Response regulatory" evidence="11">
    <location>
        <begin position="1117"/>
        <end position="1232"/>
    </location>
</feature>
<dbReference type="InterPro" id="IPR011006">
    <property type="entry name" value="CheY-like_superfamily"/>
</dbReference>
<dbReference type="SMART" id="SM00448">
    <property type="entry name" value="REC"/>
    <property type="match status" value="1"/>
</dbReference>
<feature type="domain" description="HTH araC/xylS-type" evidence="9">
    <location>
        <begin position="1266"/>
        <end position="1365"/>
    </location>
</feature>
<dbReference type="PROSITE" id="PS50109">
    <property type="entry name" value="HIS_KIN"/>
    <property type="match status" value="1"/>
</dbReference>
<dbReference type="CDD" id="cd17574">
    <property type="entry name" value="REC_OmpR"/>
    <property type="match status" value="1"/>
</dbReference>
<keyword evidence="8" id="KW-0732">Signal</keyword>
<gene>
    <name evidence="12" type="ORF">CLV62_11347</name>
</gene>
<dbReference type="InterPro" id="IPR013783">
    <property type="entry name" value="Ig-like_fold"/>
</dbReference>
<dbReference type="InterPro" id="IPR015943">
    <property type="entry name" value="WD40/YVTN_repeat-like_dom_sf"/>
</dbReference>
<dbReference type="InterPro" id="IPR009057">
    <property type="entry name" value="Homeodomain-like_sf"/>
</dbReference>
<dbReference type="EMBL" id="QICL01000013">
    <property type="protein sequence ID" value="PXV63560.1"/>
    <property type="molecule type" value="Genomic_DNA"/>
</dbReference>
<dbReference type="Gene3D" id="3.30.565.10">
    <property type="entry name" value="Histidine kinase-like ATPase, C-terminal domain"/>
    <property type="match status" value="1"/>
</dbReference>
<comment type="caution">
    <text evidence="12">The sequence shown here is derived from an EMBL/GenBank/DDBJ whole genome shotgun (WGS) entry which is preliminary data.</text>
</comment>
<dbReference type="SUPFAM" id="SSF55874">
    <property type="entry name" value="ATPase domain of HSP90 chaperone/DNA topoisomerase II/histidine kinase"/>
    <property type="match status" value="1"/>
</dbReference>
<comment type="catalytic activity">
    <reaction evidence="1">
        <text>ATP + protein L-histidine = ADP + protein N-phospho-L-histidine.</text>
        <dbReference type="EC" id="2.7.13.3"/>
    </reaction>
</comment>
<dbReference type="InterPro" id="IPR003594">
    <property type="entry name" value="HATPase_dom"/>
</dbReference>
<dbReference type="PANTHER" id="PTHR43547:SF2">
    <property type="entry name" value="HYBRID SIGNAL TRANSDUCTION HISTIDINE KINASE C"/>
    <property type="match status" value="1"/>
</dbReference>
<name>A0A2V3PQK6_9BACT</name>
<dbReference type="RefSeq" id="WP_110310884.1">
    <property type="nucleotide sequence ID" value="NZ_QICL01000013.1"/>
</dbReference>
<dbReference type="SUPFAM" id="SSF46689">
    <property type="entry name" value="Homeodomain-like"/>
    <property type="match status" value="1"/>
</dbReference>
<evidence type="ECO:0000256" key="8">
    <source>
        <dbReference type="SAM" id="SignalP"/>
    </source>
</evidence>
<evidence type="ECO:0000259" key="10">
    <source>
        <dbReference type="PROSITE" id="PS50109"/>
    </source>
</evidence>
<dbReference type="InterPro" id="IPR003661">
    <property type="entry name" value="HisK_dim/P_dom"/>
</dbReference>
<dbReference type="PRINTS" id="PR00344">
    <property type="entry name" value="BCTRLSENSOR"/>
</dbReference>
<dbReference type="InterPro" id="IPR001789">
    <property type="entry name" value="Sig_transdc_resp-reg_receiver"/>
</dbReference>
<evidence type="ECO:0000256" key="3">
    <source>
        <dbReference type="ARBA" id="ARBA00022553"/>
    </source>
</evidence>
<evidence type="ECO:0000259" key="11">
    <source>
        <dbReference type="PROSITE" id="PS50110"/>
    </source>
</evidence>
<dbReference type="InterPro" id="IPR005467">
    <property type="entry name" value="His_kinase_dom"/>
</dbReference>
<evidence type="ECO:0000313" key="12">
    <source>
        <dbReference type="EMBL" id="PXV63560.1"/>
    </source>
</evidence>
<dbReference type="PANTHER" id="PTHR43547">
    <property type="entry name" value="TWO-COMPONENT HISTIDINE KINASE"/>
    <property type="match status" value="1"/>
</dbReference>
<dbReference type="InterPro" id="IPR036097">
    <property type="entry name" value="HisK_dim/P_sf"/>
</dbReference>
<dbReference type="SUPFAM" id="SSF52172">
    <property type="entry name" value="CheY-like"/>
    <property type="match status" value="1"/>
</dbReference>
<dbReference type="Gene3D" id="2.130.10.10">
    <property type="entry name" value="YVTN repeat-like/Quinoprotein amine dehydrogenase"/>
    <property type="match status" value="3"/>
</dbReference>
<sequence>MKGIVLTLLALLFTGITFAQSNSGLSFNHLTRNDGLLHNNVTCVRQDSLGYIWIGTHRGLNRYDGYKLDSYKYGSNDINSVYNNRIYSIEIVNHILFMATEAGLVCFDICSKKYISYNSTDNESAFYSQVVDIKKDGNNRLWLISRQNTVRVVDIYNKGRLLLNPKDIGKEKEFKSSKGKPKFTCDEKGNIYIFGKEKLSYYFNNSMGEIVFGGYVVENLDPWIQEIAMDNDCIWVCDANKLQKYVLRNDRNMVLEKEILFKEYNISTFCIDKEFVWIVTNDGLLRVKKEGENAGFMKYSNIPWDKSSISNDINNIYIDNNANIWIPSWDSGLSYTNNETKFFKLIRYNPETSTTKLKSEFISSLHYNDDYVYVGTKHGGISRFNTKTKDVELFLYDKSLIPSVTSIIADGRNVYAAVSNSIVIIDKSSKKISEKIVASNYIFCLAFDKYNRVWAATSEGLDCFEPYGGRYKKGFTVTTSSSKPLSTNLLHSIYSDLEKNELIITSASGINRVLFGKAGTIEDIIHYKSQHGKSGSLSSDYLWPIDKENDSTYWVGSLGSGLNKVIFRDSDSKYDYKADFFGVESGAPSNDIESVEIDKYGNVWCGGYSLTCFNPSSKRFNTFDVSDGLQSYMFGTSSSCKDADASLYFGGADGMNYFTPSNNIDETVSPTVSFSRIYLDGKPVDSDIEYSTTITLKHYNNNFSIDFSPLLYKKGKHTRYRYKLDGYDIDWRYIEMGEELKVSYHKVPYGEYTLNVNSGGWKSWDEEMSVINITILPPLWLSWWAITLYFILLVTLVYFISRSLIKWLQMKQTIVLQKKREEQNDEIMQMKIDFFTDVAHEFRTPLTLINTGIAEIEELYTDVKKDKFFGLIKKNNNRLLRLINELLDFYRFDINGISLNTTYVSVADYFNQIFEEFSDWAHLKEIEMQIEMPPNDINLWLDEEHLSKVISNIVSNSIKNSTKEDAFIKISILVDNLSKDAPFFKSSYSYLDNLYGEKHLIIKVLDNGIGIESRFLPLIFERFYQISNKSNKGSGIGLSLVKSILRIHHGGLIISSELGKGTEFVIGIPLDGSYLKEINKSEISKFNKEESPSSLVSEHQELNNREEVNITNSNKPTILLVDDNKEILMVLKSVLKNDYNILTALDGEEALLISNSHYPDLIITDVMMPKMNGIDLCAGLKNNLQTCLIPVIILTAKALIENQIEGIESGADAYIAKPFDLRLIKATVNNLLKKVKQIQELNQNNTYLNQGIKQKLKDEETYLFFTRFVELVEKNLSNSSFSVDFLCSELMLNRTRLYSTIKDITGMTLGHYILKLRLEKAANLLRTTNLTVTEVVFSVGIESPSYFTKAFRAQFGVSPSDFKNKHH</sequence>
<dbReference type="Gene3D" id="1.10.10.60">
    <property type="entry name" value="Homeodomain-like"/>
    <property type="match status" value="1"/>
</dbReference>
<dbReference type="EC" id="2.7.13.3" evidence="2"/>
<dbReference type="SUPFAM" id="SSF47384">
    <property type="entry name" value="Homodimeric domain of signal transducing histidine kinase"/>
    <property type="match status" value="1"/>
</dbReference>
<dbReference type="PROSITE" id="PS01124">
    <property type="entry name" value="HTH_ARAC_FAMILY_2"/>
    <property type="match status" value="1"/>
</dbReference>
<keyword evidence="13" id="KW-1185">Reference proteome</keyword>
<dbReference type="PROSITE" id="PS50110">
    <property type="entry name" value="RESPONSE_REGULATORY"/>
    <property type="match status" value="1"/>
</dbReference>
<dbReference type="Pfam" id="PF00512">
    <property type="entry name" value="HisKA"/>
    <property type="match status" value="1"/>
</dbReference>
<dbReference type="GO" id="GO:0000155">
    <property type="term" value="F:phosphorelay sensor kinase activity"/>
    <property type="evidence" value="ECO:0007669"/>
    <property type="project" value="InterPro"/>
</dbReference>
<keyword evidence="4" id="KW-0805">Transcription regulation</keyword>
<evidence type="ECO:0000256" key="5">
    <source>
        <dbReference type="ARBA" id="ARBA00023163"/>
    </source>
</evidence>
<dbReference type="SMART" id="SM00342">
    <property type="entry name" value="HTH_ARAC"/>
    <property type="match status" value="1"/>
</dbReference>
<dbReference type="SMART" id="SM00387">
    <property type="entry name" value="HATPase_c"/>
    <property type="match status" value="1"/>
</dbReference>
<dbReference type="Pfam" id="PF07495">
    <property type="entry name" value="Y_Y_Y"/>
    <property type="match status" value="1"/>
</dbReference>
<feature type="domain" description="Histidine kinase" evidence="10">
    <location>
        <begin position="837"/>
        <end position="1072"/>
    </location>
</feature>
<dbReference type="Pfam" id="PF07494">
    <property type="entry name" value="Reg_prop"/>
    <property type="match status" value="1"/>
</dbReference>
<evidence type="ECO:0000259" key="9">
    <source>
        <dbReference type="PROSITE" id="PS01124"/>
    </source>
</evidence>
<dbReference type="Proteomes" id="UP000247973">
    <property type="component" value="Unassembled WGS sequence"/>
</dbReference>
<dbReference type="SUPFAM" id="SSF63825">
    <property type="entry name" value="YWTD domain"/>
    <property type="match status" value="1"/>
</dbReference>
<protein>
    <recommendedName>
        <fullName evidence="2">histidine kinase</fullName>
        <ecNumber evidence="2">2.7.13.3</ecNumber>
    </recommendedName>
</protein>
<evidence type="ECO:0000313" key="13">
    <source>
        <dbReference type="Proteomes" id="UP000247973"/>
    </source>
</evidence>
<evidence type="ECO:0000256" key="7">
    <source>
        <dbReference type="SAM" id="Phobius"/>
    </source>
</evidence>
<dbReference type="SUPFAM" id="SSF50998">
    <property type="entry name" value="Quinoprotein alcohol dehydrogenase-like"/>
    <property type="match status" value="1"/>
</dbReference>
<dbReference type="InterPro" id="IPR011123">
    <property type="entry name" value="Y_Y_Y"/>
</dbReference>
<dbReference type="CDD" id="cd00075">
    <property type="entry name" value="HATPase"/>
    <property type="match status" value="1"/>
</dbReference>
<dbReference type="CDD" id="cd00082">
    <property type="entry name" value="HisKA"/>
    <property type="match status" value="1"/>
</dbReference>
<accession>A0A2V3PQK6</accession>
<dbReference type="InterPro" id="IPR004358">
    <property type="entry name" value="Sig_transdc_His_kin-like_C"/>
</dbReference>
<dbReference type="GO" id="GO:0003700">
    <property type="term" value="F:DNA-binding transcription factor activity"/>
    <property type="evidence" value="ECO:0007669"/>
    <property type="project" value="InterPro"/>
</dbReference>
<dbReference type="Gene3D" id="3.40.50.2300">
    <property type="match status" value="1"/>
</dbReference>
<keyword evidence="5" id="KW-0804">Transcription</keyword>
<keyword evidence="7" id="KW-1133">Transmembrane helix</keyword>
<organism evidence="12 13">
    <name type="scientific">Dysgonomonas alginatilytica</name>
    <dbReference type="NCBI Taxonomy" id="1605892"/>
    <lineage>
        <taxon>Bacteria</taxon>
        <taxon>Pseudomonadati</taxon>
        <taxon>Bacteroidota</taxon>
        <taxon>Bacteroidia</taxon>
        <taxon>Bacteroidales</taxon>
        <taxon>Dysgonomonadaceae</taxon>
        <taxon>Dysgonomonas</taxon>
    </lineage>
</organism>
<dbReference type="InterPro" id="IPR018060">
    <property type="entry name" value="HTH_AraC"/>
</dbReference>
<evidence type="ECO:0000256" key="6">
    <source>
        <dbReference type="PROSITE-ProRule" id="PRU00169"/>
    </source>
</evidence>
<dbReference type="InterPro" id="IPR011047">
    <property type="entry name" value="Quinoprotein_ADH-like_sf"/>
</dbReference>
<dbReference type="Pfam" id="PF12833">
    <property type="entry name" value="HTH_18"/>
    <property type="match status" value="1"/>
</dbReference>
<feature type="signal peptide" evidence="8">
    <location>
        <begin position="1"/>
        <end position="19"/>
    </location>
</feature>
<dbReference type="Pfam" id="PF00072">
    <property type="entry name" value="Response_reg"/>
    <property type="match status" value="1"/>
</dbReference>
<keyword evidence="7" id="KW-0472">Membrane</keyword>
<evidence type="ECO:0000256" key="4">
    <source>
        <dbReference type="ARBA" id="ARBA00023015"/>
    </source>
</evidence>
<keyword evidence="7" id="KW-0812">Transmembrane</keyword>
<dbReference type="Gene3D" id="2.60.40.10">
    <property type="entry name" value="Immunoglobulins"/>
    <property type="match status" value="1"/>
</dbReference>
<keyword evidence="3 6" id="KW-0597">Phosphoprotein</keyword>
<feature type="modified residue" description="4-aspartylphosphate" evidence="6">
    <location>
        <position position="1165"/>
    </location>
</feature>
<dbReference type="InterPro" id="IPR036890">
    <property type="entry name" value="HATPase_C_sf"/>
</dbReference>